<dbReference type="PANTHER" id="PTHR20952">
    <property type="entry name" value="ADP-RIBOSYLATION-LIKE FACTOR 6-INTERACTING PROTEIN"/>
    <property type="match status" value="1"/>
</dbReference>
<dbReference type="GO" id="GO:0005783">
    <property type="term" value="C:endoplasmic reticulum"/>
    <property type="evidence" value="ECO:0007669"/>
    <property type="project" value="UniProtKB-ARBA"/>
</dbReference>
<feature type="transmembrane region" description="Helical" evidence="5">
    <location>
        <begin position="57"/>
        <end position="74"/>
    </location>
</feature>
<dbReference type="InterPro" id="IPR052114">
    <property type="entry name" value="ER_autophagy_membrane_reg"/>
</dbReference>
<dbReference type="GO" id="GO:0016020">
    <property type="term" value="C:membrane"/>
    <property type="evidence" value="ECO:0007669"/>
    <property type="project" value="UniProtKB-SubCell"/>
</dbReference>
<evidence type="ECO:0000256" key="3">
    <source>
        <dbReference type="ARBA" id="ARBA00022989"/>
    </source>
</evidence>
<protein>
    <recommendedName>
        <fullName evidence="6">RETREG1-3/ARL6IP-like N-terminal reticulon-homology domain-containing protein</fullName>
    </recommendedName>
</protein>
<evidence type="ECO:0000256" key="5">
    <source>
        <dbReference type="SAM" id="Phobius"/>
    </source>
</evidence>
<keyword evidence="3 5" id="KW-1133">Transmembrane helix</keyword>
<dbReference type="PANTHER" id="PTHR20952:SF0">
    <property type="entry name" value="ADP-RIBOSYLATION FACTOR-LIKE PROTEIN 6-INTERACTING PROTEIN 1"/>
    <property type="match status" value="1"/>
</dbReference>
<evidence type="ECO:0000256" key="2">
    <source>
        <dbReference type="ARBA" id="ARBA00022692"/>
    </source>
</evidence>
<organism evidence="7 8">
    <name type="scientific">Rotaria sordida</name>
    <dbReference type="NCBI Taxonomy" id="392033"/>
    <lineage>
        <taxon>Eukaryota</taxon>
        <taxon>Metazoa</taxon>
        <taxon>Spiralia</taxon>
        <taxon>Gnathifera</taxon>
        <taxon>Rotifera</taxon>
        <taxon>Eurotatoria</taxon>
        <taxon>Bdelloidea</taxon>
        <taxon>Philodinida</taxon>
        <taxon>Philodinidae</taxon>
        <taxon>Rotaria</taxon>
    </lineage>
</organism>
<dbReference type="EMBL" id="CAJNOO010000398">
    <property type="protein sequence ID" value="CAF0931923.1"/>
    <property type="molecule type" value="Genomic_DNA"/>
</dbReference>
<feature type="transmembrane region" description="Helical" evidence="5">
    <location>
        <begin position="172"/>
        <end position="188"/>
    </location>
</feature>
<evidence type="ECO:0000313" key="8">
    <source>
        <dbReference type="Proteomes" id="UP000663882"/>
    </source>
</evidence>
<dbReference type="OrthoDB" id="6416122at2759"/>
<keyword evidence="2 5" id="KW-0812">Transmembrane</keyword>
<evidence type="ECO:0000313" key="7">
    <source>
        <dbReference type="EMBL" id="CAF0931923.1"/>
    </source>
</evidence>
<dbReference type="Pfam" id="PF24456">
    <property type="entry name" value="RHD_RETREG1-3"/>
    <property type="match status" value="1"/>
</dbReference>
<reference evidence="7" key="1">
    <citation type="submission" date="2021-02" db="EMBL/GenBank/DDBJ databases">
        <authorList>
            <person name="Nowell W R."/>
        </authorList>
    </citation>
    <scope>NUCLEOTIDE SEQUENCE</scope>
</reference>
<comment type="caution">
    <text evidence="7">The sequence shown here is derived from an EMBL/GenBank/DDBJ whole genome shotgun (WGS) entry which is preliminary data.</text>
</comment>
<feature type="transmembrane region" description="Helical" evidence="5">
    <location>
        <begin position="149"/>
        <end position="166"/>
    </location>
</feature>
<gene>
    <name evidence="7" type="ORF">RFH988_LOCUS10585</name>
</gene>
<evidence type="ECO:0000256" key="1">
    <source>
        <dbReference type="ARBA" id="ARBA00004141"/>
    </source>
</evidence>
<proteinExistence type="predicted"/>
<feature type="domain" description="RETREG1-3/ARL6IP-like N-terminal reticulon-homology" evidence="6">
    <location>
        <begin position="43"/>
        <end position="197"/>
    </location>
</feature>
<evidence type="ECO:0000259" key="6">
    <source>
        <dbReference type="Pfam" id="PF24456"/>
    </source>
</evidence>
<keyword evidence="4 5" id="KW-0472">Membrane</keyword>
<sequence>MSLRTSDSPITSTSIMKKSSLQSDELKDRTEELKQSLLIWRHILLPLNNLLEWEHKYDPFVIFGIITFIFIFILQANPPILTLVSCVVLIFVLIDLLVPIVIRLLFKKDNWTSAKDAKYTRLCERIANFEQHIKKLCESGLKMRKERPLMYLMIGAILLSFIAYCGQRVDNLLLSYLTTLIICLIPGIRHRQLIPFIRQQISDFWNNKKSTSNVPVLNSTPTTSSSSSVKASTVLRSTPNQPTYTLYSTTLSNISSIPNDQLNISNFDVTAWYTIPTSFQCCRCHCHHHFNIDHLQNPTHTNHLDFPQQHEEKRTKNQIFPFIF</sequence>
<accession>A0A814BMM2</accession>
<dbReference type="InterPro" id="IPR057282">
    <property type="entry name" value="RETREG1-3-like_RHD"/>
</dbReference>
<dbReference type="AlphaFoldDB" id="A0A814BMM2"/>
<evidence type="ECO:0000256" key="4">
    <source>
        <dbReference type="ARBA" id="ARBA00023136"/>
    </source>
</evidence>
<feature type="transmembrane region" description="Helical" evidence="5">
    <location>
        <begin position="80"/>
        <end position="106"/>
    </location>
</feature>
<dbReference type="Proteomes" id="UP000663882">
    <property type="component" value="Unassembled WGS sequence"/>
</dbReference>
<comment type="subcellular location">
    <subcellularLocation>
        <location evidence="1">Membrane</location>
        <topology evidence="1">Multi-pass membrane protein</topology>
    </subcellularLocation>
</comment>
<name>A0A814BMM2_9BILA</name>